<gene>
    <name evidence="1" type="ORF">ACFQ0E_04645</name>
</gene>
<evidence type="ECO:0000313" key="1">
    <source>
        <dbReference type="EMBL" id="MFD0724884.1"/>
    </source>
</evidence>
<keyword evidence="2" id="KW-1185">Reference proteome</keyword>
<sequence length="297" mass="33224">MDPVPSNITKSYPRRGPLQQFRFADGTAFRCFRCGDTKKSKLITLYAGDWARKLCNGCYGLLLSLYEIKAGAAAEDVRAEQLAEELLSLVSANQLRQAERIYRASEKRAEVLAAHSLRFVATAEHVAAQLDSDPQLEWSPAVIGLCKAVEAEVVSRILVPLAVLTASEDLSEDKKDKDIGRIAAYCIDSGRKPPELGTFAHFLQTVVHSQERRETSRLIRCFLSLIGDWVGSVWILDPQGFHRALATLTTSYRNRAAHIEELSRQDYIDCREHTFGNKGLVWQLVIATEKTSDCLRV</sequence>
<name>A0ABW2Y8K1_9GAMM</name>
<organism evidence="1 2">
    <name type="scientific">Lysobacter brunescens</name>
    <dbReference type="NCBI Taxonomy" id="262323"/>
    <lineage>
        <taxon>Bacteria</taxon>
        <taxon>Pseudomonadati</taxon>
        <taxon>Pseudomonadota</taxon>
        <taxon>Gammaproteobacteria</taxon>
        <taxon>Lysobacterales</taxon>
        <taxon>Lysobacteraceae</taxon>
        <taxon>Lysobacter</taxon>
    </lineage>
</organism>
<evidence type="ECO:0000313" key="2">
    <source>
        <dbReference type="Proteomes" id="UP001597110"/>
    </source>
</evidence>
<reference evidence="2" key="1">
    <citation type="journal article" date="2019" name="Int. J. Syst. Evol. Microbiol.">
        <title>The Global Catalogue of Microorganisms (GCM) 10K type strain sequencing project: providing services to taxonomists for standard genome sequencing and annotation.</title>
        <authorList>
            <consortium name="The Broad Institute Genomics Platform"/>
            <consortium name="The Broad Institute Genome Sequencing Center for Infectious Disease"/>
            <person name="Wu L."/>
            <person name="Ma J."/>
        </authorList>
    </citation>
    <scope>NUCLEOTIDE SEQUENCE [LARGE SCALE GENOMIC DNA]</scope>
    <source>
        <strain evidence="2">CCUG 55585</strain>
    </source>
</reference>
<dbReference type="Proteomes" id="UP001597110">
    <property type="component" value="Unassembled WGS sequence"/>
</dbReference>
<protein>
    <submittedName>
        <fullName evidence="1">Uncharacterized protein</fullName>
    </submittedName>
</protein>
<dbReference type="EMBL" id="JBHTIF010000001">
    <property type="protein sequence ID" value="MFD0724884.1"/>
    <property type="molecule type" value="Genomic_DNA"/>
</dbReference>
<dbReference type="RefSeq" id="WP_386822518.1">
    <property type="nucleotide sequence ID" value="NZ_JBHTIF010000001.1"/>
</dbReference>
<accession>A0ABW2Y8K1</accession>
<proteinExistence type="predicted"/>
<comment type="caution">
    <text evidence="1">The sequence shown here is derived from an EMBL/GenBank/DDBJ whole genome shotgun (WGS) entry which is preliminary data.</text>
</comment>